<evidence type="ECO:0000256" key="1">
    <source>
        <dbReference type="PROSITE-ProRule" id="PRU00108"/>
    </source>
</evidence>
<evidence type="ECO:0000313" key="5">
    <source>
        <dbReference type="EMBL" id="WOO77811.1"/>
    </source>
</evidence>
<feature type="DNA-binding region" description="Homeobox" evidence="1">
    <location>
        <begin position="114"/>
        <end position="163"/>
    </location>
</feature>
<proteinExistence type="predicted"/>
<feature type="region of interest" description="Disordered" evidence="3">
    <location>
        <begin position="1"/>
        <end position="20"/>
    </location>
</feature>
<accession>A0AAF0Y4Y3</accession>
<keyword evidence="1 2" id="KW-0238">DNA-binding</keyword>
<dbReference type="SMART" id="SM00389">
    <property type="entry name" value="HOX"/>
    <property type="match status" value="1"/>
</dbReference>
<keyword evidence="1 2" id="KW-0371">Homeobox</keyword>
<dbReference type="InterPro" id="IPR009057">
    <property type="entry name" value="Homeodomain-like_sf"/>
</dbReference>
<comment type="subcellular location">
    <subcellularLocation>
        <location evidence="1 2">Nucleus</location>
    </subcellularLocation>
</comment>
<protein>
    <recommendedName>
        <fullName evidence="4">Homeobox domain-containing protein</fullName>
    </recommendedName>
</protein>
<feature type="domain" description="Homeobox" evidence="4">
    <location>
        <begin position="112"/>
        <end position="162"/>
    </location>
</feature>
<keyword evidence="1 2" id="KW-0539">Nucleus</keyword>
<dbReference type="Proteomes" id="UP000827549">
    <property type="component" value="Chromosome 1"/>
</dbReference>
<organism evidence="5 6">
    <name type="scientific">Vanrija pseudolonga</name>
    <dbReference type="NCBI Taxonomy" id="143232"/>
    <lineage>
        <taxon>Eukaryota</taxon>
        <taxon>Fungi</taxon>
        <taxon>Dikarya</taxon>
        <taxon>Basidiomycota</taxon>
        <taxon>Agaricomycotina</taxon>
        <taxon>Tremellomycetes</taxon>
        <taxon>Trichosporonales</taxon>
        <taxon>Trichosporonaceae</taxon>
        <taxon>Vanrija</taxon>
    </lineage>
</organism>
<dbReference type="RefSeq" id="XP_062623843.1">
    <property type="nucleotide sequence ID" value="XM_062767858.1"/>
</dbReference>
<dbReference type="InterPro" id="IPR001356">
    <property type="entry name" value="HD"/>
</dbReference>
<dbReference type="CDD" id="cd00086">
    <property type="entry name" value="homeodomain"/>
    <property type="match status" value="1"/>
</dbReference>
<dbReference type="GO" id="GO:0003677">
    <property type="term" value="F:DNA binding"/>
    <property type="evidence" value="ECO:0007669"/>
    <property type="project" value="UniProtKB-UniRule"/>
</dbReference>
<keyword evidence="6" id="KW-1185">Reference proteome</keyword>
<reference evidence="5" key="1">
    <citation type="submission" date="2023-10" db="EMBL/GenBank/DDBJ databases">
        <authorList>
            <person name="Noh H."/>
        </authorList>
    </citation>
    <scope>NUCLEOTIDE SEQUENCE</scope>
    <source>
        <strain evidence="5">DUCC4014</strain>
    </source>
</reference>
<feature type="compositionally biased region" description="Pro residues" evidence="3">
    <location>
        <begin position="64"/>
        <end position="78"/>
    </location>
</feature>
<dbReference type="Pfam" id="PF00046">
    <property type="entry name" value="Homeodomain"/>
    <property type="match status" value="1"/>
</dbReference>
<gene>
    <name evidence="5" type="ORF">LOC62_01G001371</name>
</gene>
<evidence type="ECO:0000259" key="4">
    <source>
        <dbReference type="PROSITE" id="PS50071"/>
    </source>
</evidence>
<dbReference type="PROSITE" id="PS50071">
    <property type="entry name" value="HOMEOBOX_2"/>
    <property type="match status" value="1"/>
</dbReference>
<feature type="region of interest" description="Disordered" evidence="3">
    <location>
        <begin position="45"/>
        <end position="111"/>
    </location>
</feature>
<evidence type="ECO:0000256" key="3">
    <source>
        <dbReference type="SAM" id="MobiDB-lite"/>
    </source>
</evidence>
<dbReference type="Gene3D" id="1.10.10.60">
    <property type="entry name" value="Homeodomain-like"/>
    <property type="match status" value="1"/>
</dbReference>
<dbReference type="GO" id="GO:0005634">
    <property type="term" value="C:nucleus"/>
    <property type="evidence" value="ECO:0007669"/>
    <property type="project" value="UniProtKB-SubCell"/>
</dbReference>
<name>A0AAF0Y4Y3_9TREE</name>
<evidence type="ECO:0000256" key="2">
    <source>
        <dbReference type="RuleBase" id="RU000682"/>
    </source>
</evidence>
<sequence>MAEDYPSPEHGADTIAGQMDMSSELANQAAAEAAVAAAVGAIASQPEANAQAGPSHHHSASPDPRLPQPGQGPPPPPAYQRQPRAGGSSAPTPLPFQFGPPHRQAPDSHLSNSQQLVVLREFYARNPNPSKKDLEMLAEKTGRPWTKIREYFRQRRNKLRGLVDLEEMEEPGRATGWLQVTYRPGPATSTVSQLNLYNAYKTRFDPYASVSPLLGGQELIQLACATFPGCEMARDDGDYVVRGLRDKDGVLPDSEWDRGLDSLVEPLRGSTWLLSSFQHPADASAPASIAQTELYTAYAARFGTLPAEAEASAEPAQPEDEFEASMRDAKLEAEMDDINSFLPPAPADNDESDEAGGTGTGGATPAGEVPRENRLLNPVELINLTRMAFPKCEPAVDDDGRFVIRGLERREGEEKGRGVRSLDMFPFALAAGPKPSDPTHPFTSVIKRKLALLTPEPDTPSKRRTYGDGSVLNGVGSGIGVNIGVGVPVGVAATAAAAADEDLAESDRELLDGLRRFRNSKLGKEVRDTCVQQ</sequence>
<feature type="region of interest" description="Disordered" evidence="3">
    <location>
        <begin position="339"/>
        <end position="373"/>
    </location>
</feature>
<dbReference type="AlphaFoldDB" id="A0AAF0Y4Y3"/>
<dbReference type="GeneID" id="87804627"/>
<dbReference type="EMBL" id="CP086714">
    <property type="protein sequence ID" value="WOO77811.1"/>
    <property type="molecule type" value="Genomic_DNA"/>
</dbReference>
<dbReference type="SUPFAM" id="SSF46689">
    <property type="entry name" value="Homeodomain-like"/>
    <property type="match status" value="1"/>
</dbReference>
<evidence type="ECO:0000313" key="6">
    <source>
        <dbReference type="Proteomes" id="UP000827549"/>
    </source>
</evidence>